<evidence type="ECO:0000313" key="3">
    <source>
        <dbReference type="Proteomes" id="UP000597507"/>
    </source>
</evidence>
<evidence type="ECO:0000256" key="1">
    <source>
        <dbReference type="SAM" id="MobiDB-lite"/>
    </source>
</evidence>
<feature type="compositionally biased region" description="Low complexity" evidence="1">
    <location>
        <begin position="278"/>
        <end position="320"/>
    </location>
</feature>
<dbReference type="Proteomes" id="UP000597507">
    <property type="component" value="Unassembled WGS sequence"/>
</dbReference>
<feature type="compositionally biased region" description="Low complexity" evidence="1">
    <location>
        <begin position="33"/>
        <end position="49"/>
    </location>
</feature>
<reference evidence="2 3" key="1">
    <citation type="journal article" date="2014" name="Int. J. Syst. Evol. Microbiol.">
        <title>Complete genome sequence of Corynebacterium casei LMG S-19264T (=DSM 44701T), isolated from a smear-ripened cheese.</title>
        <authorList>
            <consortium name="US DOE Joint Genome Institute (JGI-PGF)"/>
            <person name="Walter F."/>
            <person name="Albersmeier A."/>
            <person name="Kalinowski J."/>
            <person name="Ruckert C."/>
        </authorList>
    </citation>
    <scope>NUCLEOTIDE SEQUENCE [LARGE SCALE GENOMIC DNA]</scope>
    <source>
        <strain evidence="2 3">CGMCC 1.16330</strain>
    </source>
</reference>
<feature type="compositionally biased region" description="Basic and acidic residues" evidence="1">
    <location>
        <begin position="179"/>
        <end position="189"/>
    </location>
</feature>
<proteinExistence type="predicted"/>
<feature type="region of interest" description="Disordered" evidence="1">
    <location>
        <begin position="30"/>
        <end position="49"/>
    </location>
</feature>
<feature type="region of interest" description="Disordered" evidence="1">
    <location>
        <begin position="139"/>
        <end position="199"/>
    </location>
</feature>
<dbReference type="AlphaFoldDB" id="A0A8J3EBG5"/>
<feature type="compositionally biased region" description="Low complexity" evidence="1">
    <location>
        <begin position="231"/>
        <end position="253"/>
    </location>
</feature>
<dbReference type="EMBL" id="BMKS01000002">
    <property type="protein sequence ID" value="GGG23110.1"/>
    <property type="molecule type" value="Genomic_DNA"/>
</dbReference>
<accession>A0A8J3EBG5</accession>
<keyword evidence="3" id="KW-1185">Reference proteome</keyword>
<gene>
    <name evidence="2" type="ORF">GCM10010964_09050</name>
</gene>
<sequence length="1114" mass="112946">MDGGASRAGRVGLSLALAAAVAVVSGPGEAHRPAAQRAGPEAAPAGPPRIGVRVGDHPTHGRVVFHAPPGLSYRIERLGEHRLAVRFDAPAGVILDLGRARPPRNVAALRALGDGAEITLRAGARPRHFRLGRLVVVDARDPRPPGRQPGARADGDAPAGAPAVAVPSPGTAMFPAREAQGRDADRPDGPEGAAQPNERREALGPAAHAEGPGLAPAVAGEIAGTTPSAETAPGSAGGAAASTPVPATSAPVPGGEPPPLPSGIGVGVAAPPVLGAAAPEAAQPREAGAVASPPSSAASAIGSSDLPAPATPASGPTARAQPASETRVPPHFLPAPPTVGREARPVRIVADPAPSGRALLLPFGPEVGAAAFRRGDAAVVVFDAAQPLDLGTLVGDPVFGAIEARITADATVLRLPLAAPGHLVPRRSADHGQAWLVEMRQEAAPPARPLATEPEAEPPRLAVRASQPGRSIVLADPLTGAPLLVGTLREDGQAMALSRRGAQFDLLPSVLGVVVLARSDALVLRAGLDRFTLSAAGGAELVLGEAWDAPAAAAEAATMGRVLDLPVAPAEALLERLRHLQGAIAAAAPLARAPLRREATEALLALGLAQEAQAMSALAFQEDPRAVDDPRLLLAHGAAALLAGRPAEAASAIEDRRLPEVEETELWRAVLAAARGAPEAAAPVLAGTAPLLLVYPGAVQARLLPSAVEALIGAAGQRPTLLGAARRLLEEAAVETPLLALAQARLAEAEGRTGEALAAYDALARGRDRLARARAIHRAVELRLATGALDPPGAAAALEAALFAWRGDAIEVGARLRLAALKREIGDAEGAFALLREAEAQHPDHAGTLRPRLREALLAAMAQAPPLRAVALADASQDLLPEAGEAGVAALMLLADRLIALDLSDRAARLLGVTAVRSLESPARAALGARLAALRLDEGDFAGALLALGATAAVGLPQSLTAEREVLRARALARGGDPQAAAAALRRLGAAGAEALAELLAEARDWPGAAAALAVHVENALPAPPAPLSPEHRRALARLAAFAALAGDEARLAALRAAHGPRMRNGPLGEAFALLTAAPVRGLDDLPRLQRELEAIRTLTSRLEPLRTGGPVTR</sequence>
<feature type="region of interest" description="Disordered" evidence="1">
    <location>
        <begin position="225"/>
        <end position="266"/>
    </location>
</feature>
<organism evidence="2 3">
    <name type="scientific">Caldovatus sediminis</name>
    <dbReference type="NCBI Taxonomy" id="2041189"/>
    <lineage>
        <taxon>Bacteria</taxon>
        <taxon>Pseudomonadati</taxon>
        <taxon>Pseudomonadota</taxon>
        <taxon>Alphaproteobacteria</taxon>
        <taxon>Acetobacterales</taxon>
        <taxon>Roseomonadaceae</taxon>
        <taxon>Caldovatus</taxon>
    </lineage>
</organism>
<name>A0A8J3EBG5_9PROT</name>
<evidence type="ECO:0000313" key="2">
    <source>
        <dbReference type="EMBL" id="GGG23110.1"/>
    </source>
</evidence>
<protein>
    <submittedName>
        <fullName evidence="2">Uncharacterized protein</fullName>
    </submittedName>
</protein>
<feature type="compositionally biased region" description="Low complexity" evidence="1">
    <location>
        <begin position="148"/>
        <end position="172"/>
    </location>
</feature>
<comment type="caution">
    <text evidence="2">The sequence shown here is derived from an EMBL/GenBank/DDBJ whole genome shotgun (WGS) entry which is preliminary data.</text>
</comment>
<feature type="region of interest" description="Disordered" evidence="1">
    <location>
        <begin position="278"/>
        <end position="344"/>
    </location>
</feature>